<evidence type="ECO:0000313" key="2">
    <source>
        <dbReference type="EMBL" id="KAL2066937.1"/>
    </source>
</evidence>
<accession>A0ABR4CAG4</accession>
<sequence>MVSSALRIIRLLPTSRCGMDLPEDVRTNRISITLTNTLKTYQHNHSPQFFTKWSDQQHIDETILGDAPRTSLGDDVFSVLGALCMPSHIDRTDKQYPIYWSHTLTSQNYTSCAISLKSHLDLEPEQHEAKWLLATIPSDGLSHWQPTNLARIPTKENPDEELGPNFDIVMSSHRRRGPRLARAPLIITSSQGRSEPASPTPRSKCPLNFPPAVSLNDKIDGGSACCRAKSLHIAAQ</sequence>
<reference evidence="2 3" key="1">
    <citation type="journal article" date="2024" name="Commun. Biol.">
        <title>Comparative genomic analysis of thermophilic fungi reveals convergent evolutionary adaptations and gene losses.</title>
        <authorList>
            <person name="Steindorff A.S."/>
            <person name="Aguilar-Pontes M.V."/>
            <person name="Robinson A.J."/>
            <person name="Andreopoulos B."/>
            <person name="LaButti K."/>
            <person name="Kuo A."/>
            <person name="Mondo S."/>
            <person name="Riley R."/>
            <person name="Otillar R."/>
            <person name="Haridas S."/>
            <person name="Lipzen A."/>
            <person name="Grimwood J."/>
            <person name="Schmutz J."/>
            <person name="Clum A."/>
            <person name="Reid I.D."/>
            <person name="Moisan M.C."/>
            <person name="Butler G."/>
            <person name="Nguyen T.T.M."/>
            <person name="Dewar K."/>
            <person name="Conant G."/>
            <person name="Drula E."/>
            <person name="Henrissat B."/>
            <person name="Hansel C."/>
            <person name="Singer S."/>
            <person name="Hutchinson M.I."/>
            <person name="de Vries R.P."/>
            <person name="Natvig D.O."/>
            <person name="Powell A.J."/>
            <person name="Tsang A."/>
            <person name="Grigoriev I.V."/>
        </authorList>
    </citation>
    <scope>NUCLEOTIDE SEQUENCE [LARGE SCALE GENOMIC DNA]</scope>
    <source>
        <strain evidence="2 3">CBS 494.80</strain>
    </source>
</reference>
<evidence type="ECO:0000313" key="3">
    <source>
        <dbReference type="Proteomes" id="UP001595075"/>
    </source>
</evidence>
<protein>
    <submittedName>
        <fullName evidence="2">Uncharacterized protein</fullName>
    </submittedName>
</protein>
<proteinExistence type="predicted"/>
<evidence type="ECO:0000256" key="1">
    <source>
        <dbReference type="SAM" id="MobiDB-lite"/>
    </source>
</evidence>
<feature type="region of interest" description="Disordered" evidence="1">
    <location>
        <begin position="186"/>
        <end position="206"/>
    </location>
</feature>
<dbReference type="Proteomes" id="UP001595075">
    <property type="component" value="Unassembled WGS sequence"/>
</dbReference>
<gene>
    <name evidence="2" type="ORF">VTL71DRAFT_1361</name>
</gene>
<organism evidence="2 3">
    <name type="scientific">Oculimacula yallundae</name>
    <dbReference type="NCBI Taxonomy" id="86028"/>
    <lineage>
        <taxon>Eukaryota</taxon>
        <taxon>Fungi</taxon>
        <taxon>Dikarya</taxon>
        <taxon>Ascomycota</taxon>
        <taxon>Pezizomycotina</taxon>
        <taxon>Leotiomycetes</taxon>
        <taxon>Helotiales</taxon>
        <taxon>Ploettnerulaceae</taxon>
        <taxon>Oculimacula</taxon>
    </lineage>
</organism>
<name>A0ABR4CAG4_9HELO</name>
<dbReference type="EMBL" id="JAZHXI010000010">
    <property type="protein sequence ID" value="KAL2066937.1"/>
    <property type="molecule type" value="Genomic_DNA"/>
</dbReference>
<comment type="caution">
    <text evidence="2">The sequence shown here is derived from an EMBL/GenBank/DDBJ whole genome shotgun (WGS) entry which is preliminary data.</text>
</comment>
<keyword evidence="3" id="KW-1185">Reference proteome</keyword>